<sequence>MFAPLKTLSIAAFAAASLIASSAGAETFVSNGRTFKVRFNDLDLSQRADQKELQSRIDRAASRVCSSSNLAEASRCRAAALTHVKAPVAAAIARAESRERYAEAGKDARPALVN</sequence>
<dbReference type="EMBL" id="VLKK01000029">
    <property type="protein sequence ID" value="TWH89504.1"/>
    <property type="molecule type" value="Genomic_DNA"/>
</dbReference>
<comment type="caution">
    <text evidence="2">The sequence shown here is derived from an EMBL/GenBank/DDBJ whole genome shotgun (WGS) entry which is preliminary data.</text>
</comment>
<evidence type="ECO:0000313" key="2">
    <source>
        <dbReference type="EMBL" id="TWH89504.1"/>
    </source>
</evidence>
<reference evidence="2 3" key="1">
    <citation type="journal article" date="2015" name="Stand. Genomic Sci.">
        <title>Genomic Encyclopedia of Bacterial and Archaeal Type Strains, Phase III: the genomes of soil and plant-associated and newly described type strains.</title>
        <authorList>
            <person name="Whitman W.B."/>
            <person name="Woyke T."/>
            <person name="Klenk H.P."/>
            <person name="Zhou Y."/>
            <person name="Lilburn T.G."/>
            <person name="Beck B.J."/>
            <person name="De Vos P."/>
            <person name="Vandamme P."/>
            <person name="Eisen J.A."/>
            <person name="Garrity G."/>
            <person name="Hugenholtz P."/>
            <person name="Kyrpides N.C."/>
        </authorList>
    </citation>
    <scope>NUCLEOTIDE SEQUENCE [LARGE SCALE GENOMIC DNA]</scope>
    <source>
        <strain evidence="2 3">CGMCC 1.7748</strain>
    </source>
</reference>
<dbReference type="AlphaFoldDB" id="A0A562K2P8"/>
<dbReference type="NCBIfam" id="TIGR04433">
    <property type="entry name" value="UrcA_uranyl"/>
    <property type="match status" value="1"/>
</dbReference>
<protein>
    <submittedName>
        <fullName evidence="2">UrcA family protein</fullName>
    </submittedName>
</protein>
<evidence type="ECO:0000313" key="3">
    <source>
        <dbReference type="Proteomes" id="UP000316624"/>
    </source>
</evidence>
<keyword evidence="1" id="KW-0732">Signal</keyword>
<dbReference type="InterPro" id="IPR030972">
    <property type="entry name" value="UrcA_uranyl"/>
</dbReference>
<name>A0A562K2P8_SPHWJ</name>
<feature type="signal peptide" evidence="1">
    <location>
        <begin position="1"/>
        <end position="25"/>
    </location>
</feature>
<feature type="chain" id="PRO_5021772701" evidence="1">
    <location>
        <begin position="26"/>
        <end position="114"/>
    </location>
</feature>
<keyword evidence="3" id="KW-1185">Reference proteome</keyword>
<evidence type="ECO:0000256" key="1">
    <source>
        <dbReference type="SAM" id="SignalP"/>
    </source>
</evidence>
<dbReference type="Proteomes" id="UP000316624">
    <property type="component" value="Unassembled WGS sequence"/>
</dbReference>
<accession>A0A562K2P8</accession>
<organism evidence="2 3">
    <name type="scientific">Sphingobium wenxiniae (strain DSM 21828 / CGMCC 1.7748 / JZ-1)</name>
    <dbReference type="NCBI Taxonomy" id="595605"/>
    <lineage>
        <taxon>Bacteria</taxon>
        <taxon>Pseudomonadati</taxon>
        <taxon>Pseudomonadota</taxon>
        <taxon>Alphaproteobacteria</taxon>
        <taxon>Sphingomonadales</taxon>
        <taxon>Sphingomonadaceae</taxon>
        <taxon>Sphingobium</taxon>
    </lineage>
</organism>
<gene>
    <name evidence="2" type="ORF">IQ35_03783</name>
</gene>
<dbReference type="RefSeq" id="WP_021247168.1">
    <property type="nucleotide sequence ID" value="NZ_JACIIY010000031.1"/>
</dbReference>
<proteinExistence type="predicted"/>